<evidence type="ECO:0000256" key="1">
    <source>
        <dbReference type="SAM" id="Phobius"/>
    </source>
</evidence>
<proteinExistence type="predicted"/>
<gene>
    <name evidence="2" type="ORF">BST25_03475</name>
</gene>
<evidence type="ECO:0000313" key="2">
    <source>
        <dbReference type="EMBL" id="ORA76046.1"/>
    </source>
</evidence>
<keyword evidence="1" id="KW-1133">Transmembrane helix</keyword>
<dbReference type="Proteomes" id="UP000192566">
    <property type="component" value="Unassembled WGS sequence"/>
</dbReference>
<keyword evidence="1" id="KW-0812">Transmembrane</keyword>
<feature type="transmembrane region" description="Helical" evidence="1">
    <location>
        <begin position="20"/>
        <end position="41"/>
    </location>
</feature>
<protein>
    <submittedName>
        <fullName evidence="2">Uncharacterized protein</fullName>
    </submittedName>
</protein>
<dbReference type="EMBL" id="MVHR01000003">
    <property type="protein sequence ID" value="ORA76046.1"/>
    <property type="molecule type" value="Genomic_DNA"/>
</dbReference>
<keyword evidence="1" id="KW-0472">Membrane</keyword>
<name>A0A1X0DUL1_MYCHE</name>
<accession>A0A1X0DUL1</accession>
<comment type="caution">
    <text evidence="2">The sequence shown here is derived from an EMBL/GenBank/DDBJ whole genome shotgun (WGS) entry which is preliminary data.</text>
</comment>
<organism evidence="2 3">
    <name type="scientific">Mycobacterium heidelbergense</name>
    <dbReference type="NCBI Taxonomy" id="53376"/>
    <lineage>
        <taxon>Bacteria</taxon>
        <taxon>Bacillati</taxon>
        <taxon>Actinomycetota</taxon>
        <taxon>Actinomycetes</taxon>
        <taxon>Mycobacteriales</taxon>
        <taxon>Mycobacteriaceae</taxon>
        <taxon>Mycobacterium</taxon>
        <taxon>Mycobacterium simiae complex</taxon>
    </lineage>
</organism>
<evidence type="ECO:0000313" key="3">
    <source>
        <dbReference type="Proteomes" id="UP000192566"/>
    </source>
</evidence>
<dbReference type="AlphaFoldDB" id="A0A1X0DUL1"/>
<keyword evidence="3" id="KW-1185">Reference proteome</keyword>
<reference evidence="2 3" key="1">
    <citation type="submission" date="2017-02" db="EMBL/GenBank/DDBJ databases">
        <title>The new phylogeny of genus Mycobacterium.</title>
        <authorList>
            <person name="Tortoli E."/>
            <person name="Trovato A."/>
            <person name="Cirillo D.M."/>
        </authorList>
    </citation>
    <scope>NUCLEOTIDE SEQUENCE [LARGE SCALE GENOMIC DNA]</scope>
    <source>
        <strain evidence="2 3">DSM 44471</strain>
    </source>
</reference>
<sequence>MVAAGLLVASIPLLYVGGSVMGAFTIVTTISSLLFMFVWAVDRRQPHRQLLSDRVWSRRRTSP</sequence>